<dbReference type="NCBIfam" id="TIGR00451">
    <property type="entry name" value="unchar_dom_2"/>
    <property type="match status" value="1"/>
</dbReference>
<dbReference type="InterPro" id="IPR058886">
    <property type="entry name" value="SWIB_eIF2D"/>
</dbReference>
<evidence type="ECO:0000313" key="5">
    <source>
        <dbReference type="Proteomes" id="UP000192223"/>
    </source>
</evidence>
<dbReference type="PROSITE" id="PS51925">
    <property type="entry name" value="SWIB_MDM2"/>
    <property type="match status" value="1"/>
</dbReference>
<keyword evidence="5" id="KW-1185">Reference proteome</keyword>
<reference evidence="6" key="1">
    <citation type="submission" date="2025-08" db="UniProtKB">
        <authorList>
            <consortium name="RefSeq"/>
        </authorList>
    </citation>
    <scope>IDENTIFICATION</scope>
    <source>
        <tissue evidence="6">Entire body</tissue>
    </source>
</reference>
<name>A0A1W4X109_AGRPL</name>
<dbReference type="PROSITE" id="PS50890">
    <property type="entry name" value="PUA"/>
    <property type="match status" value="1"/>
</dbReference>
<feature type="domain" description="SUI1" evidence="3">
    <location>
        <begin position="465"/>
        <end position="537"/>
    </location>
</feature>
<dbReference type="InterPro" id="IPR036885">
    <property type="entry name" value="SWIB_MDM2_dom_sf"/>
</dbReference>
<dbReference type="CDD" id="cd11608">
    <property type="entry name" value="eIF2D_C"/>
    <property type="match status" value="1"/>
</dbReference>
<dbReference type="GO" id="GO:0001731">
    <property type="term" value="P:formation of translation preinitiation complex"/>
    <property type="evidence" value="ECO:0007669"/>
    <property type="project" value="InterPro"/>
</dbReference>
<dbReference type="GeneID" id="108737578"/>
<dbReference type="InterPro" id="IPR039757">
    <property type="entry name" value="EIF2D"/>
</dbReference>
<dbReference type="Pfam" id="PF25304">
    <property type="entry name" value="WHD_eIF2D"/>
    <property type="match status" value="1"/>
</dbReference>
<evidence type="ECO:0000256" key="2">
    <source>
        <dbReference type="ARBA" id="ARBA00022490"/>
    </source>
</evidence>
<dbReference type="InterPro" id="IPR003121">
    <property type="entry name" value="SWIB_MDM2_domain"/>
</dbReference>
<proteinExistence type="inferred from homology"/>
<organism evidence="5 6">
    <name type="scientific">Agrilus planipennis</name>
    <name type="common">Emerald ash borer</name>
    <name type="synonym">Agrilus marcopoli</name>
    <dbReference type="NCBI Taxonomy" id="224129"/>
    <lineage>
        <taxon>Eukaryota</taxon>
        <taxon>Metazoa</taxon>
        <taxon>Ecdysozoa</taxon>
        <taxon>Arthropoda</taxon>
        <taxon>Hexapoda</taxon>
        <taxon>Insecta</taxon>
        <taxon>Pterygota</taxon>
        <taxon>Neoptera</taxon>
        <taxon>Endopterygota</taxon>
        <taxon>Coleoptera</taxon>
        <taxon>Polyphaga</taxon>
        <taxon>Elateriformia</taxon>
        <taxon>Buprestoidea</taxon>
        <taxon>Buprestidae</taxon>
        <taxon>Agrilinae</taxon>
        <taxon>Agrilus</taxon>
    </lineage>
</organism>
<accession>A0A1W4X109</accession>
<protein>
    <submittedName>
        <fullName evidence="6">Eukaryotic translation initiation factor 2D isoform X1</fullName>
    </submittedName>
</protein>
<evidence type="ECO:0000259" key="3">
    <source>
        <dbReference type="PROSITE" id="PS50296"/>
    </source>
</evidence>
<dbReference type="InterPro" id="IPR041366">
    <property type="entry name" value="Pre-PUA"/>
</dbReference>
<dbReference type="GO" id="GO:0003743">
    <property type="term" value="F:translation initiation factor activity"/>
    <property type="evidence" value="ECO:0007669"/>
    <property type="project" value="UniProtKB-KW"/>
</dbReference>
<dbReference type="InParanoid" id="A0A1W4X109"/>
<dbReference type="FunFam" id="3.30.780.10:FF:000008">
    <property type="entry name" value="eukaryotic translation initiation factor 2D"/>
    <property type="match status" value="1"/>
</dbReference>
<dbReference type="CDD" id="cd21156">
    <property type="entry name" value="PUA_eIF2d-like"/>
    <property type="match status" value="1"/>
</dbReference>
<dbReference type="Proteomes" id="UP000192223">
    <property type="component" value="Unplaced"/>
</dbReference>
<dbReference type="SUPFAM" id="SSF47592">
    <property type="entry name" value="SWIB/MDM2 domain"/>
    <property type="match status" value="1"/>
</dbReference>
<dbReference type="InterPro" id="IPR057429">
    <property type="entry name" value="WH_eIF2D"/>
</dbReference>
<comment type="similarity">
    <text evidence="1">Belongs to the eIF2D family.</text>
</comment>
<dbReference type="Gene3D" id="1.10.245.10">
    <property type="entry name" value="SWIB/MDM2 domain"/>
    <property type="match status" value="1"/>
</dbReference>
<dbReference type="GO" id="GO:0003723">
    <property type="term" value="F:RNA binding"/>
    <property type="evidence" value="ECO:0007669"/>
    <property type="project" value="InterPro"/>
</dbReference>
<dbReference type="OrthoDB" id="199771at2759"/>
<evidence type="ECO:0000256" key="1">
    <source>
        <dbReference type="ARBA" id="ARBA00010359"/>
    </source>
</evidence>
<dbReference type="PROSITE" id="PS50296">
    <property type="entry name" value="SUI1"/>
    <property type="match status" value="1"/>
</dbReference>
<dbReference type="Gene3D" id="3.10.400.20">
    <property type="match status" value="1"/>
</dbReference>
<dbReference type="InterPro" id="IPR004521">
    <property type="entry name" value="Uncharacterised_CHP00451"/>
</dbReference>
<dbReference type="InterPro" id="IPR039759">
    <property type="entry name" value="eIF2D_SUI1"/>
</dbReference>
<dbReference type="InterPro" id="IPR001950">
    <property type="entry name" value="SUI1"/>
</dbReference>
<keyword evidence="6" id="KW-0648">Protein biosynthesis</keyword>
<dbReference type="Pfam" id="PF26292">
    <property type="entry name" value="PUA_elF2D"/>
    <property type="match status" value="1"/>
</dbReference>
<dbReference type="RefSeq" id="XP_018326000.1">
    <property type="nucleotide sequence ID" value="XM_018470498.2"/>
</dbReference>
<keyword evidence="6" id="KW-0396">Initiation factor</keyword>
<dbReference type="InterPro" id="IPR048248">
    <property type="entry name" value="PUA_eIF2d-like"/>
</dbReference>
<dbReference type="PANTHER" id="PTHR12217:SF4">
    <property type="entry name" value="EUKARYOTIC TRANSLATION INITIATION FACTOR 2D"/>
    <property type="match status" value="1"/>
</dbReference>
<dbReference type="KEGG" id="apln:108737578"/>
<dbReference type="Pfam" id="PF26291">
    <property type="entry name" value="SWIB_eIF2D"/>
    <property type="match status" value="1"/>
</dbReference>
<dbReference type="Pfam" id="PF17832">
    <property type="entry name" value="Pre-PUA"/>
    <property type="match status" value="1"/>
</dbReference>
<evidence type="ECO:0000259" key="4">
    <source>
        <dbReference type="PROSITE" id="PS51925"/>
    </source>
</evidence>
<dbReference type="STRING" id="224129.A0A1W4X109"/>
<dbReference type="InterPro" id="IPR015947">
    <property type="entry name" value="PUA-like_sf"/>
</dbReference>
<dbReference type="AlphaFoldDB" id="A0A1W4X109"/>
<dbReference type="FunCoup" id="A0A1W4X109">
    <property type="interactions" value="1180"/>
</dbReference>
<dbReference type="Pfam" id="PF01253">
    <property type="entry name" value="SUI1"/>
    <property type="match status" value="1"/>
</dbReference>
<evidence type="ECO:0000313" key="6">
    <source>
        <dbReference type="RefSeq" id="XP_018326000.1"/>
    </source>
</evidence>
<dbReference type="Gene3D" id="3.30.780.10">
    <property type="entry name" value="SUI1-like domain"/>
    <property type="match status" value="1"/>
</dbReference>
<sequence>MFRKQFKVKANNQLRSSERKHLIDSFFKHYPQLQDTSLKEIFPKKDNISLLKVETSAGILVDVYLVQKRAVAFKVDNIIFPTIYTLWKWPNLLISFTTHAPVISKLKEGADLMIPGVIFPKGINFSTVYGMFEKGVPASVNTEDNKAPQAVGVTACNSGNMFLNTKGKCLIVYHMLGDRLCTLENLPTVQLPLLQPPDWILNYQNITTVCNESEKSINTTNMINDNSYEQELGTPSNTPIDECNKISEISGITAMDRLLKNCFFSCIKFSKNIQLPILTSTFYKTCVVPFCPEDLSLDIKKSSYKKLSSFLKEMAELGIITLQEKQPGVDEIVDINHTHLLVQSFEGSKLKVEQVKDKQPVIEEALTVTAAVLPIFSDFNLKKGSVLQKSEVRSYIKEYVKLHNLQNENDPKKVKVNVVFGSLFKETDVVTWEELFQKLFTSMGSCFKIQNSQTEVVQKGKLDPIVLSVAIRTGNKKVTLVDNLEIYGINIENFAKECQQNVAASTSINTIKGKKSRQLLVQGNQIVFITSHLQNKYKIPKKYISGTENAPKKKK</sequence>
<dbReference type="CTD" id="1939"/>
<dbReference type="PANTHER" id="PTHR12217">
    <property type="entry name" value="EUKARYOTIC TRANSLATION INITIATION FACTOR 2D"/>
    <property type="match status" value="1"/>
</dbReference>
<dbReference type="InterPro" id="IPR036877">
    <property type="entry name" value="SUI1_dom_sf"/>
</dbReference>
<dbReference type="SUPFAM" id="SSF88697">
    <property type="entry name" value="PUA domain-like"/>
    <property type="match status" value="1"/>
</dbReference>
<gene>
    <name evidence="6" type="primary">LOC108737578</name>
</gene>
<dbReference type="SUPFAM" id="SSF55159">
    <property type="entry name" value="eIF1-like"/>
    <property type="match status" value="1"/>
</dbReference>
<keyword evidence="2" id="KW-0963">Cytoplasm</keyword>
<feature type="domain" description="DM2" evidence="4">
    <location>
        <begin position="361"/>
        <end position="445"/>
    </location>
</feature>